<evidence type="ECO:0000313" key="4">
    <source>
        <dbReference type="EMBL" id="RBQ06755.1"/>
    </source>
</evidence>
<proteinExistence type="inferred from homology"/>
<sequence>MNTNTGISPQHLTEVAHSLSRILADEYLLYTKTRKAHWNIEGPDFYNMHKFFEVQYTALEEIIDQVAERIRKLGHFAPATLKQFLQLTHLSEEDREKNNSEGFIKILLADHESISVHLRENVNKFNGLLKDAGTGDYITGLLEKHETMAWMLRAHLQHA</sequence>
<dbReference type="Gene3D" id="1.20.1260.10">
    <property type="match status" value="1"/>
</dbReference>
<dbReference type="InterPro" id="IPR002177">
    <property type="entry name" value="DPS_DNA-bd"/>
</dbReference>
<dbReference type="PIRSF" id="PIRSF005900">
    <property type="entry name" value="Dps"/>
    <property type="match status" value="1"/>
</dbReference>
<dbReference type="EMBL" id="QNQU01000010">
    <property type="protein sequence ID" value="RBQ06755.1"/>
    <property type="molecule type" value="Genomic_DNA"/>
</dbReference>
<name>A0A366KYN7_9SPHI</name>
<dbReference type="OrthoDB" id="9797023at2"/>
<accession>A0A366KYN7</accession>
<dbReference type="InterPro" id="IPR012347">
    <property type="entry name" value="Ferritin-like"/>
</dbReference>
<dbReference type="GO" id="GO:0008199">
    <property type="term" value="F:ferric iron binding"/>
    <property type="evidence" value="ECO:0007669"/>
    <property type="project" value="InterPro"/>
</dbReference>
<dbReference type="PANTHER" id="PTHR42932">
    <property type="entry name" value="GENERAL STRESS PROTEIN 20U"/>
    <property type="match status" value="1"/>
</dbReference>
<dbReference type="AlphaFoldDB" id="A0A366KYN7"/>
<comment type="caution">
    <text evidence="4">The sequence shown here is derived from an EMBL/GenBank/DDBJ whole genome shotgun (WGS) entry which is preliminary data.</text>
</comment>
<dbReference type="SUPFAM" id="SSF47240">
    <property type="entry name" value="Ferritin-like"/>
    <property type="match status" value="1"/>
</dbReference>
<dbReference type="InterPro" id="IPR023188">
    <property type="entry name" value="DPS_DNA-bd_CS"/>
</dbReference>
<feature type="domain" description="Ferritin/DPS" evidence="3">
    <location>
        <begin position="19"/>
        <end position="158"/>
    </location>
</feature>
<dbReference type="InterPro" id="IPR008331">
    <property type="entry name" value="Ferritin_DPS_dom"/>
</dbReference>
<dbReference type="InterPro" id="IPR009078">
    <property type="entry name" value="Ferritin-like_SF"/>
</dbReference>
<dbReference type="CDD" id="cd01043">
    <property type="entry name" value="DPS"/>
    <property type="match status" value="1"/>
</dbReference>
<organism evidence="4 5">
    <name type="scientific">Pedobacter miscanthi</name>
    <dbReference type="NCBI Taxonomy" id="2259170"/>
    <lineage>
        <taxon>Bacteria</taxon>
        <taxon>Pseudomonadati</taxon>
        <taxon>Bacteroidota</taxon>
        <taxon>Sphingobacteriia</taxon>
        <taxon>Sphingobacteriales</taxon>
        <taxon>Sphingobacteriaceae</taxon>
        <taxon>Pedobacter</taxon>
    </lineage>
</organism>
<dbReference type="PROSITE" id="PS00819">
    <property type="entry name" value="DPS_2"/>
    <property type="match status" value="1"/>
</dbReference>
<evidence type="ECO:0000256" key="2">
    <source>
        <dbReference type="RuleBase" id="RU003875"/>
    </source>
</evidence>
<protein>
    <submittedName>
        <fullName evidence="4">DNA starvation/stationary phase protection protein</fullName>
    </submittedName>
</protein>
<dbReference type="PRINTS" id="PR01346">
    <property type="entry name" value="HELNAPAPROT"/>
</dbReference>
<gene>
    <name evidence="4" type="ORF">DRW42_13340</name>
</gene>
<evidence type="ECO:0000313" key="5">
    <source>
        <dbReference type="Proteomes" id="UP000252081"/>
    </source>
</evidence>
<keyword evidence="5" id="KW-1185">Reference proteome</keyword>
<dbReference type="GO" id="GO:0016722">
    <property type="term" value="F:oxidoreductase activity, acting on metal ions"/>
    <property type="evidence" value="ECO:0007669"/>
    <property type="project" value="InterPro"/>
</dbReference>
<dbReference type="Pfam" id="PF00210">
    <property type="entry name" value="Ferritin"/>
    <property type="match status" value="1"/>
</dbReference>
<evidence type="ECO:0000256" key="1">
    <source>
        <dbReference type="ARBA" id="ARBA00009497"/>
    </source>
</evidence>
<reference evidence="4 5" key="1">
    <citation type="submission" date="2018-07" db="EMBL/GenBank/DDBJ databases">
        <title>A draft genome of a endophytic bacteria, a new species of Pedobacter.</title>
        <authorList>
            <person name="Zhang Z.D."/>
            <person name="Chen Z.J."/>
        </authorList>
    </citation>
    <scope>NUCLEOTIDE SEQUENCE [LARGE SCALE GENOMIC DNA]</scope>
    <source>
        <strain evidence="4 5">RS10</strain>
    </source>
</reference>
<dbReference type="PANTHER" id="PTHR42932:SF3">
    <property type="entry name" value="DNA PROTECTION DURING STARVATION PROTEIN"/>
    <property type="match status" value="1"/>
</dbReference>
<evidence type="ECO:0000259" key="3">
    <source>
        <dbReference type="Pfam" id="PF00210"/>
    </source>
</evidence>
<dbReference type="Proteomes" id="UP000252081">
    <property type="component" value="Unassembled WGS sequence"/>
</dbReference>
<dbReference type="RefSeq" id="WP_113949318.1">
    <property type="nucleotide sequence ID" value="NZ_QNQU01000010.1"/>
</dbReference>
<comment type="similarity">
    <text evidence="1 2">Belongs to the Dps family.</text>
</comment>